<name>A0A0E9NMF9_SAICN</name>
<reference evidence="2 3" key="2">
    <citation type="journal article" date="2014" name="J. Gen. Appl. Microbiol.">
        <title>The early diverging ascomycetous budding yeast Saitoella complicata has three histone deacetylases belonging to the Clr6, Hos2, and Rpd3 lineages.</title>
        <authorList>
            <person name="Nishida H."/>
            <person name="Matsumoto T."/>
            <person name="Kondo S."/>
            <person name="Hamamoto M."/>
            <person name="Yoshikawa H."/>
        </authorList>
    </citation>
    <scope>NUCLEOTIDE SEQUENCE [LARGE SCALE GENOMIC DNA]</scope>
    <source>
        <strain evidence="2 3">NRRL Y-17804</strain>
    </source>
</reference>
<comment type="caution">
    <text evidence="2">The sequence shown here is derived from an EMBL/GenBank/DDBJ whole genome shotgun (WGS) entry which is preliminary data.</text>
</comment>
<evidence type="ECO:0000313" key="3">
    <source>
        <dbReference type="Proteomes" id="UP000033140"/>
    </source>
</evidence>
<reference evidence="2 3" key="3">
    <citation type="journal article" date="2015" name="Genome Announc.">
        <title>Draft Genome Sequence of the Archiascomycetous Yeast Saitoella complicata.</title>
        <authorList>
            <person name="Yamauchi K."/>
            <person name="Kondo S."/>
            <person name="Hamamoto M."/>
            <person name="Takahashi Y."/>
            <person name="Ogura Y."/>
            <person name="Hayashi T."/>
            <person name="Nishida H."/>
        </authorList>
    </citation>
    <scope>NUCLEOTIDE SEQUENCE [LARGE SCALE GENOMIC DNA]</scope>
    <source>
        <strain evidence="2 3">NRRL Y-17804</strain>
    </source>
</reference>
<evidence type="ECO:0000259" key="1">
    <source>
        <dbReference type="Pfam" id="PF13472"/>
    </source>
</evidence>
<dbReference type="STRING" id="698492.A0A0E9NMF9"/>
<feature type="domain" description="SGNH hydrolase-type esterase" evidence="1">
    <location>
        <begin position="7"/>
        <end position="215"/>
    </location>
</feature>
<reference evidence="2 3" key="1">
    <citation type="journal article" date="2011" name="J. Gen. Appl. Microbiol.">
        <title>Draft genome sequencing of the enigmatic yeast Saitoella complicata.</title>
        <authorList>
            <person name="Nishida H."/>
            <person name="Hamamoto M."/>
            <person name="Sugiyama J."/>
        </authorList>
    </citation>
    <scope>NUCLEOTIDE SEQUENCE [LARGE SCALE GENOMIC DNA]</scope>
    <source>
        <strain evidence="2 3">NRRL Y-17804</strain>
    </source>
</reference>
<sequence>MYDQIILFGDSITQYAWRSYGYGQSLADAYQRKLDVMGRGFSGYNSTQGLAVLPRVIPPPSADHTQPKVRLVTVFFGANDACLPGTDQHVDLQTYTSNLEQIIRSPLAKQHNPAIKFIIIGPPPLDQHQQAPLDMQKKGHVRRTAEHTKLYADAAGELAAKLDVPYVNTWEEIQTLAGWKEKDEHVPGSLDAPKNETLAKMLYDGLHLSGDGYQVLFKALLASIKQHYPELDPDNLSAIAPFWDDAEFEAKTCKLVGN</sequence>
<dbReference type="PANTHER" id="PTHR14209">
    <property type="entry name" value="ISOAMYL ACETATE-HYDROLYZING ESTERASE 1"/>
    <property type="match status" value="1"/>
</dbReference>
<protein>
    <recommendedName>
        <fullName evidence="1">SGNH hydrolase-type esterase domain-containing protein</fullName>
    </recommendedName>
</protein>
<dbReference type="SUPFAM" id="SSF52266">
    <property type="entry name" value="SGNH hydrolase"/>
    <property type="match status" value="1"/>
</dbReference>
<organism evidence="2 3">
    <name type="scientific">Saitoella complicata (strain BCRC 22490 / CBS 7301 / JCM 7358 / NBRC 10748 / NRRL Y-17804)</name>
    <dbReference type="NCBI Taxonomy" id="698492"/>
    <lineage>
        <taxon>Eukaryota</taxon>
        <taxon>Fungi</taxon>
        <taxon>Dikarya</taxon>
        <taxon>Ascomycota</taxon>
        <taxon>Taphrinomycotina</taxon>
        <taxon>Taphrinomycotina incertae sedis</taxon>
        <taxon>Saitoella</taxon>
    </lineage>
</organism>
<dbReference type="PANTHER" id="PTHR14209:SF19">
    <property type="entry name" value="ISOAMYL ACETATE-HYDROLYZING ESTERASE 1 HOMOLOG"/>
    <property type="match status" value="1"/>
</dbReference>
<dbReference type="AlphaFoldDB" id="A0A0E9NMF9"/>
<dbReference type="Gene3D" id="3.40.50.1110">
    <property type="entry name" value="SGNH hydrolase"/>
    <property type="match status" value="1"/>
</dbReference>
<accession>A0A0E9NMF9</accession>
<dbReference type="EMBL" id="BACD03000038">
    <property type="protein sequence ID" value="GAO50861.1"/>
    <property type="molecule type" value="Genomic_DNA"/>
</dbReference>
<dbReference type="Proteomes" id="UP000033140">
    <property type="component" value="Unassembled WGS sequence"/>
</dbReference>
<dbReference type="Pfam" id="PF13472">
    <property type="entry name" value="Lipase_GDSL_2"/>
    <property type="match status" value="1"/>
</dbReference>
<dbReference type="OrthoDB" id="671439at2759"/>
<dbReference type="InterPro" id="IPR045136">
    <property type="entry name" value="Iah1-like"/>
</dbReference>
<dbReference type="OMA" id="VIWPKVI"/>
<proteinExistence type="predicted"/>
<dbReference type="CDD" id="cd01838">
    <property type="entry name" value="Isoamyl_acetate_hydrolase_like"/>
    <property type="match status" value="1"/>
</dbReference>
<evidence type="ECO:0000313" key="2">
    <source>
        <dbReference type="EMBL" id="GAO50861.1"/>
    </source>
</evidence>
<keyword evidence="3" id="KW-1185">Reference proteome</keyword>
<dbReference type="InterPro" id="IPR036514">
    <property type="entry name" value="SGNH_hydro_sf"/>
</dbReference>
<dbReference type="InterPro" id="IPR013830">
    <property type="entry name" value="SGNH_hydro"/>
</dbReference>
<gene>
    <name evidence="2" type="ORF">G7K_4980-t1</name>
</gene>
<dbReference type="RefSeq" id="XP_019024795.1">
    <property type="nucleotide sequence ID" value="XM_019170136.1"/>
</dbReference>